<dbReference type="Proteomes" id="UP001163046">
    <property type="component" value="Unassembled WGS sequence"/>
</dbReference>
<feature type="compositionally biased region" description="Basic and acidic residues" evidence="1">
    <location>
        <begin position="458"/>
        <end position="469"/>
    </location>
</feature>
<dbReference type="EMBL" id="MU825419">
    <property type="protein sequence ID" value="KAJ7390246.1"/>
    <property type="molecule type" value="Genomic_DNA"/>
</dbReference>
<evidence type="ECO:0000313" key="2">
    <source>
        <dbReference type="EMBL" id="KAJ7390246.1"/>
    </source>
</evidence>
<feature type="compositionally biased region" description="Basic residues" evidence="1">
    <location>
        <begin position="415"/>
        <end position="451"/>
    </location>
</feature>
<feature type="compositionally biased region" description="Low complexity" evidence="1">
    <location>
        <begin position="315"/>
        <end position="324"/>
    </location>
</feature>
<feature type="compositionally biased region" description="Basic residues" evidence="1">
    <location>
        <begin position="470"/>
        <end position="486"/>
    </location>
</feature>
<keyword evidence="3" id="KW-1185">Reference proteome</keyword>
<feature type="region of interest" description="Disordered" evidence="1">
    <location>
        <begin position="18"/>
        <end position="87"/>
    </location>
</feature>
<name>A0A9W9ZYL3_9CNID</name>
<comment type="caution">
    <text evidence="2">The sequence shown here is derived from an EMBL/GenBank/DDBJ whole genome shotgun (WGS) entry which is preliminary data.</text>
</comment>
<feature type="compositionally biased region" description="Pro residues" evidence="1">
    <location>
        <begin position="122"/>
        <end position="141"/>
    </location>
</feature>
<proteinExistence type="predicted"/>
<reference evidence="2" key="1">
    <citation type="submission" date="2023-01" db="EMBL/GenBank/DDBJ databases">
        <title>Genome assembly of the deep-sea coral Lophelia pertusa.</title>
        <authorList>
            <person name="Herrera S."/>
            <person name="Cordes E."/>
        </authorList>
    </citation>
    <scope>NUCLEOTIDE SEQUENCE</scope>
    <source>
        <strain evidence="2">USNM1676648</strain>
        <tissue evidence="2">Polyp</tissue>
    </source>
</reference>
<evidence type="ECO:0000313" key="3">
    <source>
        <dbReference type="Proteomes" id="UP001163046"/>
    </source>
</evidence>
<protein>
    <submittedName>
        <fullName evidence="2">Leukocyte receptor cluster (LRC) member 8</fullName>
    </submittedName>
</protein>
<accession>A0A9W9ZYL3</accession>
<feature type="compositionally biased region" description="Basic and acidic residues" evidence="1">
    <location>
        <begin position="329"/>
        <end position="343"/>
    </location>
</feature>
<dbReference type="AlphaFoldDB" id="A0A9W9ZYL3"/>
<sequence length="499" mass="56999">MITSWNAKELAAAANWSRQYSAAAPDSKNENNENSESTEGSKQTETPEWERARQALAKVNSEVTKSPVKSSPKANNSNTSSAPSSIQQQTLAYQQYYQQYYPQWNGFTPYQYPYTGYVPAYTMPPPQPSVPPPPPYQPSPPAVSSSTASSFNSTENSNTSATEQTSENNSFSNYSRSNTYQSRQPWQSRNQQRPSFSHQNEKEELENDRDKGNRLGSQMTPPPVFVPRQQRSSYADAVKRNGENGSNNNSKQFWKQQPNHRKWTPGGNVNNNNFPSPNAKKFRPTFEGESGPSQDERYSPLPRTEASKPTSPNWRPQQQQQQQPPRRPKREESPPEKDTREEISVPAQEWPPSLREYVQRAFEKCETEIDKDQTEQFLKNMLTSAFKDGTAWVVDWDKEPLPSFKKSPHEDKKLPRWHPSRRRSPPVTRRRKERSRGPSRSRSRSRSRSKSRSVSPENKTRTKGFDPKRLGKKTPKPKGKGGKGQKGKKECQRATNSNI</sequence>
<dbReference type="OrthoDB" id="199574at2759"/>
<feature type="compositionally biased region" description="Polar residues" evidence="1">
    <location>
        <begin position="243"/>
        <end position="257"/>
    </location>
</feature>
<dbReference type="InterPro" id="IPR045107">
    <property type="entry name" value="SAC3/GANP/THP3"/>
</dbReference>
<feature type="compositionally biased region" description="Polar residues" evidence="1">
    <location>
        <begin position="171"/>
        <end position="198"/>
    </location>
</feature>
<dbReference type="PANTHER" id="PTHR12436:SF4">
    <property type="entry name" value="LEUKOCYTE RECEPTOR CLUSTER MEMBER 8"/>
    <property type="match status" value="1"/>
</dbReference>
<dbReference type="PANTHER" id="PTHR12436">
    <property type="entry name" value="80 KDA MCM3-ASSOCIATED PROTEIN"/>
    <property type="match status" value="1"/>
</dbReference>
<feature type="region of interest" description="Disordered" evidence="1">
    <location>
        <begin position="400"/>
        <end position="499"/>
    </location>
</feature>
<dbReference type="GO" id="GO:0005634">
    <property type="term" value="C:nucleus"/>
    <property type="evidence" value="ECO:0007669"/>
    <property type="project" value="TreeGrafter"/>
</dbReference>
<organism evidence="2 3">
    <name type="scientific">Desmophyllum pertusum</name>
    <dbReference type="NCBI Taxonomy" id="174260"/>
    <lineage>
        <taxon>Eukaryota</taxon>
        <taxon>Metazoa</taxon>
        <taxon>Cnidaria</taxon>
        <taxon>Anthozoa</taxon>
        <taxon>Hexacorallia</taxon>
        <taxon>Scleractinia</taxon>
        <taxon>Caryophylliina</taxon>
        <taxon>Caryophylliidae</taxon>
        <taxon>Desmophyllum</taxon>
    </lineage>
</organism>
<feature type="compositionally biased region" description="Low complexity" evidence="1">
    <location>
        <begin position="142"/>
        <end position="170"/>
    </location>
</feature>
<feature type="compositionally biased region" description="Low complexity" evidence="1">
    <location>
        <begin position="32"/>
        <end position="41"/>
    </location>
</feature>
<gene>
    <name evidence="2" type="primary">LENG8</name>
    <name evidence="2" type="ORF">OS493_026758</name>
</gene>
<evidence type="ECO:0000256" key="1">
    <source>
        <dbReference type="SAM" id="MobiDB-lite"/>
    </source>
</evidence>
<feature type="region of interest" description="Disordered" evidence="1">
    <location>
        <begin position="115"/>
        <end position="353"/>
    </location>
</feature>
<keyword evidence="2" id="KW-0675">Receptor</keyword>
<feature type="compositionally biased region" description="Low complexity" evidence="1">
    <location>
        <begin position="69"/>
        <end position="87"/>
    </location>
</feature>
<feature type="compositionally biased region" description="Low complexity" evidence="1">
    <location>
        <begin position="265"/>
        <end position="278"/>
    </location>
</feature>